<dbReference type="RefSeq" id="WP_211421874.1">
    <property type="nucleotide sequence ID" value="NZ_CP072642.1"/>
</dbReference>
<proteinExistence type="predicted"/>
<reference evidence="2 3" key="1">
    <citation type="submission" date="2021-03" db="EMBL/GenBank/DDBJ databases">
        <title>Genomic and phenotypic characterization of Chloracidobacterium isolates provides evidence for multiple species.</title>
        <authorList>
            <person name="Saini M.K."/>
            <person name="Costas A.M.G."/>
            <person name="Tank M."/>
            <person name="Bryant D.A."/>
        </authorList>
    </citation>
    <scope>NUCLEOTIDE SEQUENCE [LARGE SCALE GENOMIC DNA]</scope>
    <source>
        <strain evidence="2 3">N</strain>
    </source>
</reference>
<dbReference type="PROSITE" id="PS51354">
    <property type="entry name" value="GLUTAREDOXIN_2"/>
    <property type="match status" value="1"/>
</dbReference>
<protein>
    <recommendedName>
        <fullName evidence="1">Glutaredoxin domain-containing protein</fullName>
    </recommendedName>
</protein>
<dbReference type="InterPro" id="IPR036249">
    <property type="entry name" value="Thioredoxin-like_sf"/>
</dbReference>
<keyword evidence="3" id="KW-1185">Reference proteome</keyword>
<accession>A0ABX8AYS9</accession>
<name>A0ABX8AYS9_9BACT</name>
<gene>
    <name evidence="2" type="ORF">J8C05_08970</name>
</gene>
<feature type="domain" description="Glutaredoxin" evidence="1">
    <location>
        <begin position="96"/>
        <end position="152"/>
    </location>
</feature>
<evidence type="ECO:0000259" key="1">
    <source>
        <dbReference type="Pfam" id="PF00462"/>
    </source>
</evidence>
<sequence length="171" mass="18344">MLDETVYIYDDGTHAAEVGQLQAFFLGLDVNFKVLDITQDEAARQTVAAWQDVAEAGFPIVRIGEKIRALFFNANPNTLAPAYAPGVGVPLTGEPVSVYSAGWCPDCRHLESYLTAAGAPYTKTDIEQTAGAPEQIIRWSGGRRVVPTVKVGTAALLFNPPPQTLGRLLGV</sequence>
<dbReference type="EMBL" id="CP072642">
    <property type="protein sequence ID" value="QUV93497.1"/>
    <property type="molecule type" value="Genomic_DNA"/>
</dbReference>
<dbReference type="SUPFAM" id="SSF52833">
    <property type="entry name" value="Thioredoxin-like"/>
    <property type="match status" value="1"/>
</dbReference>
<dbReference type="CDD" id="cd02976">
    <property type="entry name" value="NrdH"/>
    <property type="match status" value="1"/>
</dbReference>
<evidence type="ECO:0000313" key="2">
    <source>
        <dbReference type="EMBL" id="QUV93497.1"/>
    </source>
</evidence>
<dbReference type="Proteomes" id="UP000677668">
    <property type="component" value="Chromosome 1"/>
</dbReference>
<dbReference type="Pfam" id="PF00462">
    <property type="entry name" value="Glutaredoxin"/>
    <property type="match status" value="1"/>
</dbReference>
<dbReference type="InterPro" id="IPR002109">
    <property type="entry name" value="Glutaredoxin"/>
</dbReference>
<dbReference type="Gene3D" id="3.40.30.10">
    <property type="entry name" value="Glutaredoxin"/>
    <property type="match status" value="1"/>
</dbReference>
<evidence type="ECO:0000313" key="3">
    <source>
        <dbReference type="Proteomes" id="UP000677668"/>
    </source>
</evidence>
<organism evidence="2 3">
    <name type="scientific">Chloracidobacterium sp. N</name>
    <dbReference type="NCBI Taxonomy" id="2821540"/>
    <lineage>
        <taxon>Bacteria</taxon>
        <taxon>Pseudomonadati</taxon>
        <taxon>Acidobacteriota</taxon>
        <taxon>Terriglobia</taxon>
        <taxon>Terriglobales</taxon>
        <taxon>Acidobacteriaceae</taxon>
        <taxon>Chloracidobacterium</taxon>
        <taxon>Chloracidobacterium aggregatum</taxon>
    </lineage>
</organism>